<feature type="compositionally biased region" description="Basic and acidic residues" evidence="1">
    <location>
        <begin position="146"/>
        <end position="155"/>
    </location>
</feature>
<evidence type="ECO:0000313" key="2">
    <source>
        <dbReference type="Proteomes" id="UP000887565"/>
    </source>
</evidence>
<accession>A0A915JYJ7</accession>
<dbReference type="Proteomes" id="UP000887565">
    <property type="component" value="Unplaced"/>
</dbReference>
<protein>
    <submittedName>
        <fullName evidence="3">Uncharacterized protein</fullName>
    </submittedName>
</protein>
<dbReference type="WBParaSite" id="nRc.2.0.1.t31427-RA">
    <property type="protein sequence ID" value="nRc.2.0.1.t31427-RA"/>
    <property type="gene ID" value="nRc.2.0.1.g31427"/>
</dbReference>
<evidence type="ECO:0000256" key="1">
    <source>
        <dbReference type="SAM" id="MobiDB-lite"/>
    </source>
</evidence>
<evidence type="ECO:0000313" key="3">
    <source>
        <dbReference type="WBParaSite" id="nRc.2.0.1.t31427-RA"/>
    </source>
</evidence>
<feature type="region of interest" description="Disordered" evidence="1">
    <location>
        <begin position="146"/>
        <end position="166"/>
    </location>
</feature>
<sequence>MSNQELATQLGELKGTVEALFNIILNATTENNKRKAKRSGCHLKQNQIIGYTNSVLCDSSNQDQLKGKIIEEEEKQLTCVLQAKPGSTQDQNPEDGTSLYPELKSKECQRIDEIPRFTKIYPEDSEGHPESISPAIWVNPITTRSMTREAEKSKQAEVQPDGNQGQTLGEILRNFRSKGHPVCGFDVEKINQDEVTALFKMREVDNPMGKQYA</sequence>
<keyword evidence="2" id="KW-1185">Reference proteome</keyword>
<organism evidence="2 3">
    <name type="scientific">Romanomermis culicivorax</name>
    <name type="common">Nematode worm</name>
    <dbReference type="NCBI Taxonomy" id="13658"/>
    <lineage>
        <taxon>Eukaryota</taxon>
        <taxon>Metazoa</taxon>
        <taxon>Ecdysozoa</taxon>
        <taxon>Nematoda</taxon>
        <taxon>Enoplea</taxon>
        <taxon>Dorylaimia</taxon>
        <taxon>Mermithida</taxon>
        <taxon>Mermithoidea</taxon>
        <taxon>Mermithidae</taxon>
        <taxon>Romanomermis</taxon>
    </lineage>
</organism>
<proteinExistence type="predicted"/>
<dbReference type="AlphaFoldDB" id="A0A915JYJ7"/>
<reference evidence="3" key="1">
    <citation type="submission" date="2022-11" db="UniProtKB">
        <authorList>
            <consortium name="WormBaseParasite"/>
        </authorList>
    </citation>
    <scope>IDENTIFICATION</scope>
</reference>
<name>A0A915JYJ7_ROMCU</name>